<dbReference type="GO" id="GO:0051539">
    <property type="term" value="F:4 iron, 4 sulfur cluster binding"/>
    <property type="evidence" value="ECO:0007669"/>
    <property type="project" value="UniProtKB-KW"/>
</dbReference>
<dbReference type="PANTHER" id="PTHR33693">
    <property type="entry name" value="TYPE-5 URACIL-DNA GLYCOSYLASE"/>
    <property type="match status" value="1"/>
</dbReference>
<dbReference type="AlphaFoldDB" id="A0A1B1YFQ3"/>
<dbReference type="InterPro" id="IPR036895">
    <property type="entry name" value="Uracil-DNA_glycosylase-like_sf"/>
</dbReference>
<dbReference type="InterPro" id="IPR005273">
    <property type="entry name" value="Ura-DNA_glyco_family4"/>
</dbReference>
<dbReference type="Gene3D" id="3.40.470.10">
    <property type="entry name" value="Uracil-DNA glycosylase-like domain"/>
    <property type="match status" value="1"/>
</dbReference>
<reference evidence="13 14" key="1">
    <citation type="submission" date="2016-02" db="EMBL/GenBank/DDBJ databases">
        <title>Comparison of Clostridium stercorarium subspecies using comparative genomics and transcriptomics.</title>
        <authorList>
            <person name="Schellenberg J."/>
            <person name="Thallinger G."/>
            <person name="Levin D.B."/>
            <person name="Zhang X."/>
            <person name="Alvare G."/>
            <person name="Fristensky B."/>
            <person name="Sparling R."/>
        </authorList>
    </citation>
    <scope>NUCLEOTIDE SEQUENCE [LARGE SCALE GENOMIC DNA]</scope>
    <source>
        <strain evidence="13 14">DSM 2910</strain>
    </source>
</reference>
<dbReference type="InterPro" id="IPR005122">
    <property type="entry name" value="Uracil-DNA_glycosylase-like"/>
</dbReference>
<dbReference type="SMART" id="SM00986">
    <property type="entry name" value="UDG"/>
    <property type="match status" value="1"/>
</dbReference>
<name>A0A1B1YFQ3_THEST</name>
<protein>
    <recommendedName>
        <fullName evidence="4">Type-4 uracil-DNA glycosylase</fullName>
        <ecNumber evidence="3">3.2.2.27</ecNumber>
    </recommendedName>
</protein>
<evidence type="ECO:0000256" key="6">
    <source>
        <dbReference type="ARBA" id="ARBA00022723"/>
    </source>
</evidence>
<feature type="domain" description="Uracil-DNA glycosylase-like" evidence="12">
    <location>
        <begin position="31"/>
        <end position="179"/>
    </location>
</feature>
<evidence type="ECO:0000256" key="7">
    <source>
        <dbReference type="ARBA" id="ARBA00022763"/>
    </source>
</evidence>
<evidence type="ECO:0000256" key="1">
    <source>
        <dbReference type="ARBA" id="ARBA00001400"/>
    </source>
</evidence>
<evidence type="ECO:0000256" key="5">
    <source>
        <dbReference type="ARBA" id="ARBA00022485"/>
    </source>
</evidence>
<comment type="catalytic activity">
    <reaction evidence="1">
        <text>Hydrolyzes single-stranded DNA or mismatched double-stranded DNA and polynucleotides, releasing free uracil.</text>
        <dbReference type="EC" id="3.2.2.27"/>
    </reaction>
</comment>
<accession>A0A1B1YFQ3</accession>
<comment type="similarity">
    <text evidence="2">Belongs to the uracil-DNA glycosylase (UDG) superfamily. Type 4 (UDGa) family.</text>
</comment>
<evidence type="ECO:0000256" key="10">
    <source>
        <dbReference type="ARBA" id="ARBA00023014"/>
    </source>
</evidence>
<proteinExistence type="inferred from homology"/>
<keyword evidence="10" id="KW-0411">Iron-sulfur</keyword>
<organism evidence="13 14">
    <name type="scientific">Thermoclostridium stercorarium subsp. thermolacticum DSM 2910</name>
    <dbReference type="NCBI Taxonomy" id="1121336"/>
    <lineage>
        <taxon>Bacteria</taxon>
        <taxon>Bacillati</taxon>
        <taxon>Bacillota</taxon>
        <taxon>Clostridia</taxon>
        <taxon>Eubacteriales</taxon>
        <taxon>Oscillospiraceae</taxon>
        <taxon>Thermoclostridium</taxon>
    </lineage>
</organism>
<dbReference type="InterPro" id="IPR051536">
    <property type="entry name" value="UDG_Type-4/5"/>
</dbReference>
<dbReference type="EMBL" id="CP014672">
    <property type="protein sequence ID" value="ANW99594.1"/>
    <property type="molecule type" value="Genomic_DNA"/>
</dbReference>
<keyword evidence="11" id="KW-0234">DNA repair</keyword>
<keyword evidence="6" id="KW-0479">Metal-binding</keyword>
<gene>
    <name evidence="13" type="ORF">CSTERTH_11400</name>
</gene>
<evidence type="ECO:0000256" key="9">
    <source>
        <dbReference type="ARBA" id="ARBA00023004"/>
    </source>
</evidence>
<evidence type="ECO:0000256" key="4">
    <source>
        <dbReference type="ARBA" id="ARBA00019403"/>
    </source>
</evidence>
<dbReference type="Pfam" id="PF03167">
    <property type="entry name" value="UDG"/>
    <property type="match status" value="1"/>
</dbReference>
<keyword evidence="8" id="KW-0378">Hydrolase</keyword>
<evidence type="ECO:0000256" key="3">
    <source>
        <dbReference type="ARBA" id="ARBA00012030"/>
    </source>
</evidence>
<dbReference type="GO" id="GO:0006281">
    <property type="term" value="P:DNA repair"/>
    <property type="evidence" value="ECO:0007669"/>
    <property type="project" value="UniProtKB-KW"/>
</dbReference>
<evidence type="ECO:0000256" key="11">
    <source>
        <dbReference type="ARBA" id="ARBA00023204"/>
    </source>
</evidence>
<dbReference type="PANTHER" id="PTHR33693:SF1">
    <property type="entry name" value="TYPE-4 URACIL-DNA GLYCOSYLASE"/>
    <property type="match status" value="1"/>
</dbReference>
<dbReference type="EC" id="3.2.2.27" evidence="3"/>
<dbReference type="GO" id="GO:0046872">
    <property type="term" value="F:metal ion binding"/>
    <property type="evidence" value="ECO:0007669"/>
    <property type="project" value="UniProtKB-KW"/>
</dbReference>
<dbReference type="CDD" id="cd10030">
    <property type="entry name" value="UDG-F4_TTUDGA_SPO1dp_like"/>
    <property type="match status" value="1"/>
</dbReference>
<evidence type="ECO:0000313" key="14">
    <source>
        <dbReference type="Proteomes" id="UP000092971"/>
    </source>
</evidence>
<dbReference type="Proteomes" id="UP000092971">
    <property type="component" value="Chromosome"/>
</dbReference>
<dbReference type="NCBIfam" id="TIGR00758">
    <property type="entry name" value="UDG_fam4"/>
    <property type="match status" value="1"/>
</dbReference>
<dbReference type="SMART" id="SM00987">
    <property type="entry name" value="UreE_C"/>
    <property type="match status" value="1"/>
</dbReference>
<evidence type="ECO:0000313" key="13">
    <source>
        <dbReference type="EMBL" id="ANW99594.1"/>
    </source>
</evidence>
<keyword evidence="7" id="KW-0227">DNA damage</keyword>
<evidence type="ECO:0000256" key="8">
    <source>
        <dbReference type="ARBA" id="ARBA00022801"/>
    </source>
</evidence>
<keyword evidence="5" id="KW-0004">4Fe-4S</keyword>
<dbReference type="SUPFAM" id="SSF52141">
    <property type="entry name" value="Uracil-DNA glycosylase-like"/>
    <property type="match status" value="1"/>
</dbReference>
<dbReference type="GO" id="GO:0004844">
    <property type="term" value="F:uracil DNA N-glycosylase activity"/>
    <property type="evidence" value="ECO:0007669"/>
    <property type="project" value="UniProtKB-EC"/>
</dbReference>
<sequence>MQDLKLYENFVKACQNCTKCDLAKTRTNVVIGRGNNINAPVMLVGEGPGEQEDLTGLPFVGRAGKLLDHLLNALIFSPEDYYICNIVKCRPPNNREPTREEAEACLPYLRFQVRYIKPKIIVCLGGTALRYIVGGDARITKVRGNWVDRPGFFRIMPTYHPAAVLRDPSKKEELYQDMKKVKEYLDSISS</sequence>
<keyword evidence="9" id="KW-0408">Iron</keyword>
<evidence type="ECO:0000259" key="12">
    <source>
        <dbReference type="SMART" id="SM00986"/>
    </source>
</evidence>
<evidence type="ECO:0000256" key="2">
    <source>
        <dbReference type="ARBA" id="ARBA00006521"/>
    </source>
</evidence>